<organism evidence="2 3">
    <name type="scientific">Linderina pennispora</name>
    <dbReference type="NCBI Taxonomy" id="61395"/>
    <lineage>
        <taxon>Eukaryota</taxon>
        <taxon>Fungi</taxon>
        <taxon>Fungi incertae sedis</taxon>
        <taxon>Zoopagomycota</taxon>
        <taxon>Kickxellomycotina</taxon>
        <taxon>Kickxellomycetes</taxon>
        <taxon>Kickxellales</taxon>
        <taxon>Kickxellaceae</taxon>
        <taxon>Linderina</taxon>
    </lineage>
</organism>
<dbReference type="Proteomes" id="UP000193922">
    <property type="component" value="Unassembled WGS sequence"/>
</dbReference>
<keyword evidence="1" id="KW-1133">Transmembrane helix</keyword>
<sequence length="118" mass="13440">MYAKPPRVQKTTNDIGNIRSMPLRAIASNVSANDSRLSSLRGADVRILRSDYRKLQIFSFCCFFSLFHLFWLCHRSDGTRPLHPLPFLSSLFSVHHINISLVSVAFYHPTSSTLCSRP</sequence>
<keyword evidence="1" id="KW-0472">Membrane</keyword>
<evidence type="ECO:0000313" key="2">
    <source>
        <dbReference type="EMBL" id="ORX68317.1"/>
    </source>
</evidence>
<dbReference type="RefSeq" id="XP_040742131.1">
    <property type="nucleotide sequence ID" value="XM_040891013.1"/>
</dbReference>
<evidence type="ECO:0000313" key="3">
    <source>
        <dbReference type="Proteomes" id="UP000193922"/>
    </source>
</evidence>
<feature type="transmembrane region" description="Helical" evidence="1">
    <location>
        <begin position="84"/>
        <end position="107"/>
    </location>
</feature>
<keyword evidence="1" id="KW-0812">Transmembrane</keyword>
<proteinExistence type="predicted"/>
<feature type="transmembrane region" description="Helical" evidence="1">
    <location>
        <begin position="55"/>
        <end position="72"/>
    </location>
</feature>
<name>A0A1Y1W4B9_9FUNG</name>
<dbReference type="EMBL" id="MCFD01000010">
    <property type="protein sequence ID" value="ORX68317.1"/>
    <property type="molecule type" value="Genomic_DNA"/>
</dbReference>
<comment type="caution">
    <text evidence="2">The sequence shown here is derived from an EMBL/GenBank/DDBJ whole genome shotgun (WGS) entry which is preliminary data.</text>
</comment>
<dbReference type="AlphaFoldDB" id="A0A1Y1W4B9"/>
<reference evidence="2 3" key="1">
    <citation type="submission" date="2016-07" db="EMBL/GenBank/DDBJ databases">
        <title>Pervasive Adenine N6-methylation of Active Genes in Fungi.</title>
        <authorList>
            <consortium name="DOE Joint Genome Institute"/>
            <person name="Mondo S.J."/>
            <person name="Dannebaum R.O."/>
            <person name="Kuo R.C."/>
            <person name="Labutti K."/>
            <person name="Haridas S."/>
            <person name="Kuo A."/>
            <person name="Salamov A."/>
            <person name="Ahrendt S.R."/>
            <person name="Lipzen A."/>
            <person name="Sullivan W."/>
            <person name="Andreopoulos W.B."/>
            <person name="Clum A."/>
            <person name="Lindquist E."/>
            <person name="Daum C."/>
            <person name="Ramamoorthy G.K."/>
            <person name="Gryganskyi A."/>
            <person name="Culley D."/>
            <person name="Magnuson J.K."/>
            <person name="James T.Y."/>
            <person name="O'Malley M.A."/>
            <person name="Stajich J.E."/>
            <person name="Spatafora J.W."/>
            <person name="Visel A."/>
            <person name="Grigoriev I.V."/>
        </authorList>
    </citation>
    <scope>NUCLEOTIDE SEQUENCE [LARGE SCALE GENOMIC DNA]</scope>
    <source>
        <strain evidence="2 3">ATCC 12442</strain>
    </source>
</reference>
<evidence type="ECO:0000256" key="1">
    <source>
        <dbReference type="SAM" id="Phobius"/>
    </source>
</evidence>
<keyword evidence="3" id="KW-1185">Reference proteome</keyword>
<accession>A0A1Y1W4B9</accession>
<protein>
    <submittedName>
        <fullName evidence="2">Uncharacterized protein</fullName>
    </submittedName>
</protein>
<gene>
    <name evidence="2" type="ORF">DL89DRAFT_31367</name>
</gene>
<dbReference type="GeneID" id="63807661"/>